<keyword evidence="2" id="KW-1185">Reference proteome</keyword>
<dbReference type="Proteomes" id="UP000436088">
    <property type="component" value="Unassembled WGS sequence"/>
</dbReference>
<sequence>MPALNIKFLADDYGTVRKAIKESPLSVVSIMLSVNATSQLTMCETFWILYQGQGLARPRVYDCGCFNNFRQVFCSKIKPSRNNFHAYVQENETGFGRGINSGEGH</sequence>
<reference evidence="1" key="1">
    <citation type="submission" date="2019-09" db="EMBL/GenBank/DDBJ databases">
        <title>Draft genome information of white flower Hibiscus syriacus.</title>
        <authorList>
            <person name="Kim Y.-M."/>
        </authorList>
    </citation>
    <scope>NUCLEOTIDE SEQUENCE [LARGE SCALE GENOMIC DNA]</scope>
    <source>
        <strain evidence="1">YM2019G1</strain>
    </source>
</reference>
<protein>
    <submittedName>
        <fullName evidence="1">Uncharacterized protein</fullName>
    </submittedName>
</protein>
<evidence type="ECO:0000313" key="2">
    <source>
        <dbReference type="Proteomes" id="UP000436088"/>
    </source>
</evidence>
<dbReference type="EMBL" id="VEPZ02001347">
    <property type="protein sequence ID" value="KAE8677986.1"/>
    <property type="molecule type" value="Genomic_DNA"/>
</dbReference>
<gene>
    <name evidence="1" type="ORF">F3Y22_tig00111463pilonHSYRG00142</name>
</gene>
<proteinExistence type="predicted"/>
<comment type="caution">
    <text evidence="1">The sequence shown here is derived from an EMBL/GenBank/DDBJ whole genome shotgun (WGS) entry which is preliminary data.</text>
</comment>
<dbReference type="AlphaFoldDB" id="A0A6A2YF85"/>
<evidence type="ECO:0000313" key="1">
    <source>
        <dbReference type="EMBL" id="KAE8677986.1"/>
    </source>
</evidence>
<organism evidence="1 2">
    <name type="scientific">Hibiscus syriacus</name>
    <name type="common">Rose of Sharon</name>
    <dbReference type="NCBI Taxonomy" id="106335"/>
    <lineage>
        <taxon>Eukaryota</taxon>
        <taxon>Viridiplantae</taxon>
        <taxon>Streptophyta</taxon>
        <taxon>Embryophyta</taxon>
        <taxon>Tracheophyta</taxon>
        <taxon>Spermatophyta</taxon>
        <taxon>Magnoliopsida</taxon>
        <taxon>eudicotyledons</taxon>
        <taxon>Gunneridae</taxon>
        <taxon>Pentapetalae</taxon>
        <taxon>rosids</taxon>
        <taxon>malvids</taxon>
        <taxon>Malvales</taxon>
        <taxon>Malvaceae</taxon>
        <taxon>Malvoideae</taxon>
        <taxon>Hibiscus</taxon>
    </lineage>
</organism>
<accession>A0A6A2YF85</accession>
<name>A0A6A2YF85_HIBSY</name>